<dbReference type="GO" id="GO:0004222">
    <property type="term" value="F:metalloendopeptidase activity"/>
    <property type="evidence" value="ECO:0007669"/>
    <property type="project" value="InterPro"/>
</dbReference>
<accession>A0A3B1D526</accession>
<dbReference type="GO" id="GO:0004176">
    <property type="term" value="F:ATP-dependent peptidase activity"/>
    <property type="evidence" value="ECO:0007669"/>
    <property type="project" value="InterPro"/>
</dbReference>
<name>A0A3B1D526_9ZZZZ</name>
<protein>
    <recommendedName>
        <fullName evidence="3">Cell division protein FtsH</fullName>
    </recommendedName>
</protein>
<reference evidence="2" key="1">
    <citation type="submission" date="2018-06" db="EMBL/GenBank/DDBJ databases">
        <authorList>
            <person name="Zhirakovskaya E."/>
        </authorList>
    </citation>
    <scope>NUCLEOTIDE SEQUENCE</scope>
</reference>
<proteinExistence type="predicted"/>
<dbReference type="GO" id="GO:0006508">
    <property type="term" value="P:proteolysis"/>
    <property type="evidence" value="ECO:0007669"/>
    <property type="project" value="InterPro"/>
</dbReference>
<feature type="compositionally biased region" description="Basic and acidic residues" evidence="1">
    <location>
        <begin position="55"/>
        <end position="64"/>
    </location>
</feature>
<dbReference type="SUPFAM" id="SSF140990">
    <property type="entry name" value="FtsH protease domain-like"/>
    <property type="match status" value="1"/>
</dbReference>
<dbReference type="Gene3D" id="1.20.58.760">
    <property type="entry name" value="Peptidase M41"/>
    <property type="match status" value="1"/>
</dbReference>
<dbReference type="InterPro" id="IPR037219">
    <property type="entry name" value="Peptidase_M41-like"/>
</dbReference>
<evidence type="ECO:0000256" key="1">
    <source>
        <dbReference type="SAM" id="MobiDB-lite"/>
    </source>
</evidence>
<dbReference type="EMBL" id="UOGC01000155">
    <property type="protein sequence ID" value="VAX23837.1"/>
    <property type="molecule type" value="Genomic_DNA"/>
</dbReference>
<feature type="non-terminal residue" evidence="2">
    <location>
        <position position="1"/>
    </location>
</feature>
<evidence type="ECO:0008006" key="3">
    <source>
        <dbReference type="Google" id="ProtNLM"/>
    </source>
</evidence>
<feature type="region of interest" description="Disordered" evidence="1">
    <location>
        <begin position="49"/>
        <end position="99"/>
    </location>
</feature>
<evidence type="ECO:0000313" key="2">
    <source>
        <dbReference type="EMBL" id="VAX23837.1"/>
    </source>
</evidence>
<gene>
    <name evidence="2" type="ORF">MNBD_NITROSPINAE01-511</name>
</gene>
<dbReference type="AlphaFoldDB" id="A0A3B1D526"/>
<organism evidence="2">
    <name type="scientific">hydrothermal vent metagenome</name>
    <dbReference type="NCBI Taxonomy" id="652676"/>
    <lineage>
        <taxon>unclassified sequences</taxon>
        <taxon>metagenomes</taxon>
        <taxon>ecological metagenomes</taxon>
    </lineage>
</organism>
<sequence>NAYDTAKNLLLEFRPALDEVTDILLDAEVMEGDDIANILNKYLGKKGRPLIKTKPLGEKKKLTEPEDDGPTAKPTSVERDEGINPVGGVGGPGEAPVLS</sequence>
<dbReference type="GO" id="GO:0005524">
    <property type="term" value="F:ATP binding"/>
    <property type="evidence" value="ECO:0007669"/>
    <property type="project" value="InterPro"/>
</dbReference>